<evidence type="ECO:0000313" key="2">
    <source>
        <dbReference type="EMBL" id="NBG67375.1"/>
    </source>
</evidence>
<dbReference type="RefSeq" id="WP_160634324.1">
    <property type="nucleotide sequence ID" value="NZ_WWNE01000018.1"/>
</dbReference>
<dbReference type="GO" id="GO:0004803">
    <property type="term" value="F:transposase activity"/>
    <property type="evidence" value="ECO:0007669"/>
    <property type="project" value="InterPro"/>
</dbReference>
<keyword evidence="3" id="KW-1185">Reference proteome</keyword>
<gene>
    <name evidence="2" type="ORF">GQN54_14700</name>
</gene>
<organism evidence="2 3">
    <name type="scientific">Acidiluteibacter ferrifornacis</name>
    <dbReference type="NCBI Taxonomy" id="2692424"/>
    <lineage>
        <taxon>Bacteria</taxon>
        <taxon>Pseudomonadati</taxon>
        <taxon>Bacteroidota</taxon>
        <taxon>Flavobacteriia</taxon>
        <taxon>Flavobacteriales</taxon>
        <taxon>Cryomorphaceae</taxon>
        <taxon>Acidiluteibacter</taxon>
    </lineage>
</organism>
<evidence type="ECO:0000313" key="3">
    <source>
        <dbReference type="Proteomes" id="UP000470771"/>
    </source>
</evidence>
<dbReference type="AlphaFoldDB" id="A0A6N9NSL8"/>
<dbReference type="InterPro" id="IPR052715">
    <property type="entry name" value="RAYT_transposase"/>
</dbReference>
<sequence>MKEKFRGKYRSESARLKNWDYGSDAAYFITICTKDRIHFFGEIENGKMQVTSAGAIAHVLWHEIKNHAKNVELGEFVVMPNHVHGILILQGNDKYLTDDRRDVARNVSTNVPTDNATPKTTQIKNDQMATISPSSNTISSIIRSYKSAVTKYCNRLELPMAWQPRFHDHIIRNDESFQRITAYIINNPAKWP</sequence>
<dbReference type="SMART" id="SM01321">
    <property type="entry name" value="Y1_Tnp"/>
    <property type="match status" value="1"/>
</dbReference>
<protein>
    <submittedName>
        <fullName evidence="2">Transposase</fullName>
    </submittedName>
</protein>
<dbReference type="GO" id="GO:0006313">
    <property type="term" value="P:DNA transposition"/>
    <property type="evidence" value="ECO:0007669"/>
    <property type="project" value="InterPro"/>
</dbReference>
<accession>A0A6N9NSL8</accession>
<evidence type="ECO:0000259" key="1">
    <source>
        <dbReference type="SMART" id="SM01321"/>
    </source>
</evidence>
<comment type="caution">
    <text evidence="2">The sequence shown here is derived from an EMBL/GenBank/DDBJ whole genome shotgun (WGS) entry which is preliminary data.</text>
</comment>
<dbReference type="SUPFAM" id="SSF143422">
    <property type="entry name" value="Transposase IS200-like"/>
    <property type="match status" value="1"/>
</dbReference>
<dbReference type="EMBL" id="WWNE01000018">
    <property type="protein sequence ID" value="NBG67375.1"/>
    <property type="molecule type" value="Genomic_DNA"/>
</dbReference>
<reference evidence="2 3" key="1">
    <citation type="submission" date="2019-12" db="EMBL/GenBank/DDBJ databases">
        <authorList>
            <person name="Zhao J."/>
        </authorList>
    </citation>
    <scope>NUCLEOTIDE SEQUENCE [LARGE SCALE GENOMIC DNA]</scope>
    <source>
        <strain evidence="2 3">S-15</strain>
    </source>
</reference>
<dbReference type="GO" id="GO:0043565">
    <property type="term" value="F:sequence-specific DNA binding"/>
    <property type="evidence" value="ECO:0007669"/>
    <property type="project" value="TreeGrafter"/>
</dbReference>
<proteinExistence type="predicted"/>
<dbReference type="Gene3D" id="3.30.70.1290">
    <property type="entry name" value="Transposase IS200-like"/>
    <property type="match status" value="1"/>
</dbReference>
<dbReference type="PANTHER" id="PTHR36966:SF1">
    <property type="entry name" value="REP-ASSOCIATED TYROSINE TRANSPOSASE"/>
    <property type="match status" value="1"/>
</dbReference>
<dbReference type="InterPro" id="IPR002686">
    <property type="entry name" value="Transposase_17"/>
</dbReference>
<dbReference type="PANTHER" id="PTHR36966">
    <property type="entry name" value="REP-ASSOCIATED TYROSINE TRANSPOSASE"/>
    <property type="match status" value="1"/>
</dbReference>
<name>A0A6N9NSL8_9FLAO</name>
<dbReference type="Proteomes" id="UP000470771">
    <property type="component" value="Unassembled WGS sequence"/>
</dbReference>
<feature type="domain" description="Transposase IS200-like" evidence="1">
    <location>
        <begin position="22"/>
        <end position="187"/>
    </location>
</feature>
<dbReference type="InterPro" id="IPR036515">
    <property type="entry name" value="Transposase_17_sf"/>
</dbReference>